<reference evidence="1 2" key="2">
    <citation type="journal article" date="2022" name="Mol. Ecol. Resour.">
        <title>The genomes of chicory, endive, great burdock and yacon provide insights into Asteraceae paleo-polyploidization history and plant inulin production.</title>
        <authorList>
            <person name="Fan W."/>
            <person name="Wang S."/>
            <person name="Wang H."/>
            <person name="Wang A."/>
            <person name="Jiang F."/>
            <person name="Liu H."/>
            <person name="Zhao H."/>
            <person name="Xu D."/>
            <person name="Zhang Y."/>
        </authorList>
    </citation>
    <scope>NUCLEOTIDE SEQUENCE [LARGE SCALE GENOMIC DNA]</scope>
    <source>
        <strain evidence="2">cv. Yunnan</strain>
        <tissue evidence="1">Leaves</tissue>
    </source>
</reference>
<evidence type="ECO:0000313" key="1">
    <source>
        <dbReference type="EMBL" id="KAI3730779.1"/>
    </source>
</evidence>
<comment type="caution">
    <text evidence="1">The sequence shown here is derived from an EMBL/GenBank/DDBJ whole genome shotgun (WGS) entry which is preliminary data.</text>
</comment>
<evidence type="ECO:0000313" key="2">
    <source>
        <dbReference type="Proteomes" id="UP001056120"/>
    </source>
</evidence>
<sequence length="476" mass="52316">MDAGALYRALKPSNIILKKSIGLRCSNSPITLHTGSGRRVKKAYEGLLLDAGGTLLQLAKPVEDTYASIGHKYGLNATPADIKQGFKRAFSAPWPEKLRYQGDGRPFWQLVVSEATGCANNDYFEEVYEYYANGDAWHLPIGAYKTLLILKESGVKLAVVSNFDTRLRKLLQDLNIIDLFDAVIISSEVGYEKPDAKIFETALDQINVEAAKAVHVGDDQKADKLGANAVGINCWLWGTEVKTFSDIQDRILAPEHASESLNLKKPRSIRGQESEMEQFPQRQLFGGAISTTFPLRFEDVSNIRQVPDHQEVFVDPARDESLIIELLEMKHELADNGSATWFLQDLATEQGAEGNIVTEQSAVFEAQGLGYRNMPSVISTATAQMSISKGRQGREAQNLVKVYLANLRLKGVGTDVLITAYEPVFISPSSESARSVGAGLTVPATELGRTPMADVFKQVVATFRINDWNLFGATAL</sequence>
<name>A0ACB9C951_9ASTR</name>
<reference evidence="2" key="1">
    <citation type="journal article" date="2022" name="Mol. Ecol. Resour.">
        <title>The genomes of chicory, endive, great burdock and yacon provide insights into Asteraceae palaeo-polyploidization history and plant inulin production.</title>
        <authorList>
            <person name="Fan W."/>
            <person name="Wang S."/>
            <person name="Wang H."/>
            <person name="Wang A."/>
            <person name="Jiang F."/>
            <person name="Liu H."/>
            <person name="Zhao H."/>
            <person name="Xu D."/>
            <person name="Zhang Y."/>
        </authorList>
    </citation>
    <scope>NUCLEOTIDE SEQUENCE [LARGE SCALE GENOMIC DNA]</scope>
    <source>
        <strain evidence="2">cv. Yunnan</strain>
    </source>
</reference>
<gene>
    <name evidence="1" type="ORF">L1987_61956</name>
</gene>
<organism evidence="1 2">
    <name type="scientific">Smallanthus sonchifolius</name>
    <dbReference type="NCBI Taxonomy" id="185202"/>
    <lineage>
        <taxon>Eukaryota</taxon>
        <taxon>Viridiplantae</taxon>
        <taxon>Streptophyta</taxon>
        <taxon>Embryophyta</taxon>
        <taxon>Tracheophyta</taxon>
        <taxon>Spermatophyta</taxon>
        <taxon>Magnoliopsida</taxon>
        <taxon>eudicotyledons</taxon>
        <taxon>Gunneridae</taxon>
        <taxon>Pentapetalae</taxon>
        <taxon>asterids</taxon>
        <taxon>campanulids</taxon>
        <taxon>Asterales</taxon>
        <taxon>Asteraceae</taxon>
        <taxon>Asteroideae</taxon>
        <taxon>Heliantheae alliance</taxon>
        <taxon>Millerieae</taxon>
        <taxon>Smallanthus</taxon>
    </lineage>
</organism>
<dbReference type="EMBL" id="CM042038">
    <property type="protein sequence ID" value="KAI3730779.1"/>
    <property type="molecule type" value="Genomic_DNA"/>
</dbReference>
<protein>
    <submittedName>
        <fullName evidence="1">Uncharacterized protein</fullName>
    </submittedName>
</protein>
<dbReference type="Proteomes" id="UP001056120">
    <property type="component" value="Linkage Group LG21"/>
</dbReference>
<keyword evidence="2" id="KW-1185">Reference proteome</keyword>
<accession>A0ACB9C951</accession>
<proteinExistence type="predicted"/>